<proteinExistence type="predicted"/>
<sequence>MRQLIQRLRGTREHAKTTVDASTHGAVLLASGISLRGGLQTDALAAQQGEPLLREIARRALATQPAALIVSVPADDHTALEVVLHGLPLRCLPVRRGMAQGAALRAALAVLPHACASVLLVPCDRAATDPGTLDRMLAAWREQPARAVALRNADRMPGLPALLPRAWWHGLDAANGLALRNLLQARTTEVEWLDASMAAACDTEPVRDGQGVNGSNGCVST</sequence>
<name>A0A4S3KR23_9GAMM</name>
<comment type="caution">
    <text evidence="3">The sequence shown here is derived from an EMBL/GenBank/DDBJ whole genome shotgun (WGS) entry which is preliminary data.</text>
</comment>
<accession>A0A4S3KR23</accession>
<evidence type="ECO:0000313" key="4">
    <source>
        <dbReference type="Proteomes" id="UP000307749"/>
    </source>
</evidence>
<evidence type="ECO:0000256" key="1">
    <source>
        <dbReference type="ARBA" id="ARBA00022842"/>
    </source>
</evidence>
<keyword evidence="4" id="KW-1185">Reference proteome</keyword>
<dbReference type="EMBL" id="MWQO01000011">
    <property type="protein sequence ID" value="THD11525.1"/>
    <property type="molecule type" value="Genomic_DNA"/>
</dbReference>
<dbReference type="InterPro" id="IPR029044">
    <property type="entry name" value="Nucleotide-diphossugar_trans"/>
</dbReference>
<dbReference type="OrthoDB" id="285216at2"/>
<evidence type="ECO:0000259" key="2">
    <source>
        <dbReference type="Pfam" id="PF12804"/>
    </source>
</evidence>
<dbReference type="SUPFAM" id="SSF53448">
    <property type="entry name" value="Nucleotide-diphospho-sugar transferases"/>
    <property type="match status" value="1"/>
</dbReference>
<dbReference type="RefSeq" id="WP_081126417.1">
    <property type="nucleotide sequence ID" value="NZ_LDOS01000001.1"/>
</dbReference>
<keyword evidence="1" id="KW-0460">Magnesium</keyword>
<dbReference type="Pfam" id="PF12804">
    <property type="entry name" value="NTP_transf_3"/>
    <property type="match status" value="1"/>
</dbReference>
<dbReference type="AlphaFoldDB" id="A0A4S3KR23"/>
<dbReference type="PANTHER" id="PTHR43777">
    <property type="entry name" value="MOLYBDENUM COFACTOR CYTIDYLYLTRANSFERASE"/>
    <property type="match status" value="1"/>
</dbReference>
<protein>
    <recommendedName>
        <fullName evidence="2">MobA-like NTP transferase domain-containing protein</fullName>
    </recommendedName>
</protein>
<dbReference type="STRING" id="993689.GCA_002077135_01090"/>
<gene>
    <name evidence="3" type="ORF">B1806_03070</name>
</gene>
<dbReference type="InterPro" id="IPR025877">
    <property type="entry name" value="MobA-like_NTP_Trfase"/>
</dbReference>
<dbReference type="Gene3D" id="3.90.550.10">
    <property type="entry name" value="Spore Coat Polysaccharide Biosynthesis Protein SpsA, Chain A"/>
    <property type="match status" value="1"/>
</dbReference>
<dbReference type="GO" id="GO:0016779">
    <property type="term" value="F:nucleotidyltransferase activity"/>
    <property type="evidence" value="ECO:0007669"/>
    <property type="project" value="UniProtKB-ARBA"/>
</dbReference>
<reference evidence="3 4" key="1">
    <citation type="submission" date="2017-02" db="EMBL/GenBank/DDBJ databases">
        <title>Whole genome sequencing of Metallibacterium scheffleri DSM 24874 (T).</title>
        <authorList>
            <person name="Kumar S."/>
            <person name="Patil P."/>
            <person name="Patil P.B."/>
        </authorList>
    </citation>
    <scope>NUCLEOTIDE SEQUENCE [LARGE SCALE GENOMIC DNA]</scope>
    <source>
        <strain evidence="3 4">DSM 24874</strain>
    </source>
</reference>
<organism evidence="3 4">
    <name type="scientific">Metallibacterium scheffleri</name>
    <dbReference type="NCBI Taxonomy" id="993689"/>
    <lineage>
        <taxon>Bacteria</taxon>
        <taxon>Pseudomonadati</taxon>
        <taxon>Pseudomonadota</taxon>
        <taxon>Gammaproteobacteria</taxon>
        <taxon>Lysobacterales</taxon>
        <taxon>Rhodanobacteraceae</taxon>
        <taxon>Metallibacterium</taxon>
    </lineage>
</organism>
<evidence type="ECO:0000313" key="3">
    <source>
        <dbReference type="EMBL" id="THD11525.1"/>
    </source>
</evidence>
<feature type="domain" description="MobA-like NTP transferase" evidence="2">
    <location>
        <begin position="26"/>
        <end position="185"/>
    </location>
</feature>
<dbReference type="Proteomes" id="UP000307749">
    <property type="component" value="Unassembled WGS sequence"/>
</dbReference>
<dbReference type="PANTHER" id="PTHR43777:SF1">
    <property type="entry name" value="MOLYBDENUM COFACTOR CYTIDYLYLTRANSFERASE"/>
    <property type="match status" value="1"/>
</dbReference>